<organism evidence="2 3">
    <name type="scientific">Candidatus Merdicola faecigallinarum</name>
    <dbReference type="NCBI Taxonomy" id="2840862"/>
    <lineage>
        <taxon>Bacteria</taxon>
        <taxon>Bacillati</taxon>
        <taxon>Bacillota</taxon>
        <taxon>Clostridia</taxon>
        <taxon>Candidatus Merdicola</taxon>
    </lineage>
</organism>
<gene>
    <name evidence="2" type="ORF">IAB70_06760</name>
</gene>
<evidence type="ECO:0000313" key="3">
    <source>
        <dbReference type="Proteomes" id="UP000824093"/>
    </source>
</evidence>
<dbReference type="Pfam" id="PF03167">
    <property type="entry name" value="UDG"/>
    <property type="match status" value="1"/>
</dbReference>
<dbReference type="Proteomes" id="UP000824093">
    <property type="component" value="Unassembled WGS sequence"/>
</dbReference>
<dbReference type="InterPro" id="IPR005122">
    <property type="entry name" value="Uracil-DNA_glycosylase-like"/>
</dbReference>
<feature type="domain" description="Uracil-DNA glycosylase-like" evidence="1">
    <location>
        <begin position="64"/>
        <end position="173"/>
    </location>
</feature>
<dbReference type="AlphaFoldDB" id="A0A9D1M2D1"/>
<dbReference type="SUPFAM" id="SSF52141">
    <property type="entry name" value="Uracil-DNA glycosylase-like"/>
    <property type="match status" value="1"/>
</dbReference>
<dbReference type="InterPro" id="IPR036895">
    <property type="entry name" value="Uracil-DNA_glycosylase-like_sf"/>
</dbReference>
<protein>
    <recommendedName>
        <fullName evidence="1">Uracil-DNA glycosylase-like domain-containing protein</fullName>
    </recommendedName>
</protein>
<dbReference type="Gene3D" id="3.40.470.10">
    <property type="entry name" value="Uracil-DNA glycosylase-like domain"/>
    <property type="match status" value="1"/>
</dbReference>
<dbReference type="EMBL" id="DVNH01000050">
    <property type="protein sequence ID" value="HIU52292.1"/>
    <property type="molecule type" value="Genomic_DNA"/>
</dbReference>
<evidence type="ECO:0000313" key="2">
    <source>
        <dbReference type="EMBL" id="HIU52292.1"/>
    </source>
</evidence>
<reference evidence="2" key="2">
    <citation type="journal article" date="2021" name="PeerJ">
        <title>Extensive microbial diversity within the chicken gut microbiome revealed by metagenomics and culture.</title>
        <authorList>
            <person name="Gilroy R."/>
            <person name="Ravi A."/>
            <person name="Getino M."/>
            <person name="Pursley I."/>
            <person name="Horton D.L."/>
            <person name="Alikhan N.F."/>
            <person name="Baker D."/>
            <person name="Gharbi K."/>
            <person name="Hall N."/>
            <person name="Watson M."/>
            <person name="Adriaenssens E.M."/>
            <person name="Foster-Nyarko E."/>
            <person name="Jarju S."/>
            <person name="Secka A."/>
            <person name="Antonio M."/>
            <person name="Oren A."/>
            <person name="Chaudhuri R.R."/>
            <person name="La Ragione R."/>
            <person name="Hildebrand F."/>
            <person name="Pallen M.J."/>
        </authorList>
    </citation>
    <scope>NUCLEOTIDE SEQUENCE</scope>
    <source>
        <strain evidence="2">CHK195-15760</strain>
    </source>
</reference>
<sequence>MKLEELKKEYDKLQKKYGAKELDSIYNGGCEENPEICFVFMNPTGRNIASSKEWKGLKSPWIGTKNIWDLFYEIHLLDDKIYEKIRSIKGSEWTEKFAEEVYENVKSKKYFITNLGKCTQLDARPLADSVYKEYLDLFFQEIQIIDPKVIILFGNQVSSIVLNQKISVSQCRKKMFLKEINGKEYKFYSVYYPIGNGRFNIDKSIEDIKWIMKSLEKNS</sequence>
<name>A0A9D1M2D1_9FIRM</name>
<comment type="caution">
    <text evidence="2">The sequence shown here is derived from an EMBL/GenBank/DDBJ whole genome shotgun (WGS) entry which is preliminary data.</text>
</comment>
<accession>A0A9D1M2D1</accession>
<proteinExistence type="predicted"/>
<evidence type="ECO:0000259" key="1">
    <source>
        <dbReference type="Pfam" id="PF03167"/>
    </source>
</evidence>
<reference evidence="2" key="1">
    <citation type="submission" date="2020-10" db="EMBL/GenBank/DDBJ databases">
        <authorList>
            <person name="Gilroy R."/>
        </authorList>
    </citation>
    <scope>NUCLEOTIDE SEQUENCE</scope>
    <source>
        <strain evidence="2">CHK195-15760</strain>
    </source>
</reference>